<evidence type="ECO:0000313" key="4">
    <source>
        <dbReference type="Proteomes" id="UP001497623"/>
    </source>
</evidence>
<feature type="region of interest" description="Disordered" evidence="1">
    <location>
        <begin position="740"/>
        <end position="765"/>
    </location>
</feature>
<protein>
    <recommendedName>
        <fullName evidence="2">ZNF451 PIN-like domain-containing protein</fullName>
    </recommendedName>
</protein>
<dbReference type="Proteomes" id="UP001497623">
    <property type="component" value="Unassembled WGS sequence"/>
</dbReference>
<dbReference type="EMBL" id="CAXKWB010029736">
    <property type="protein sequence ID" value="CAL4136278.1"/>
    <property type="molecule type" value="Genomic_DNA"/>
</dbReference>
<organism evidence="3 4">
    <name type="scientific">Meganyctiphanes norvegica</name>
    <name type="common">Northern krill</name>
    <name type="synonym">Thysanopoda norvegica</name>
    <dbReference type="NCBI Taxonomy" id="48144"/>
    <lineage>
        <taxon>Eukaryota</taxon>
        <taxon>Metazoa</taxon>
        <taxon>Ecdysozoa</taxon>
        <taxon>Arthropoda</taxon>
        <taxon>Crustacea</taxon>
        <taxon>Multicrustacea</taxon>
        <taxon>Malacostraca</taxon>
        <taxon>Eumalacostraca</taxon>
        <taxon>Eucarida</taxon>
        <taxon>Euphausiacea</taxon>
        <taxon>Euphausiidae</taxon>
        <taxon>Meganyctiphanes</taxon>
    </lineage>
</organism>
<gene>
    <name evidence="3" type="ORF">MNOR_LOCUS27780</name>
</gene>
<reference evidence="3 4" key="1">
    <citation type="submission" date="2024-05" db="EMBL/GenBank/DDBJ databases">
        <authorList>
            <person name="Wallberg A."/>
        </authorList>
    </citation>
    <scope>NUCLEOTIDE SEQUENCE [LARGE SCALE GENOMIC DNA]</scope>
</reference>
<dbReference type="Pfam" id="PF18479">
    <property type="entry name" value="PIN_11"/>
    <property type="match status" value="1"/>
</dbReference>
<sequence length="908" mass="104240">MVDCALDDAFFVVGEVLKIVDSRFGEHGKTEIDENLLFAEAEKKLYSGYNTKEVIQVLASSFINKLKSKTNCSKSEYNSDILSSHLQTPVSLSSVSKHTELVVNEQNKKKNIQHVSGATISDHIRKMVSKKVKDSEAINKDITNKPNENPMKFSISSHIQKVVQEKIKNKETYTVIQRSSKPSALVQMQTDRLKNNRKIFQGNQKFGKVNETSRYIGNIPKDIKETYCDSDIIDLSDVCYKSVINKKSNPSNKGKCFDSRYQELPTIIDITNPTQMCTTRKVHKTNMDQIFFNLSDKESTDDTLLQTQSKNMKNNNISCDRSKKDKEELLNARKNIKDTEPKELQNNIRLVNSIGTISTPQSETSTSNQYSTLDDMNVDEFTQLICRLFPHLCKEDISKMVKRFNKPHHKLMVLNTYISNSEEEGMTIPEEAYRYVSSKKSTKRKSECEIEDINKCLKLDKDSGFTSSSHSKCNTGFIDSSIYNDLSLKETINEKKDESSEKLKKSLKPCKSPNLNYSTEIKSKSLHIVQTFSRSTNKIRKEFIEEKTQFLCNVLNNANKEQLRVQVEYCYTNEDVQELLINLLEKENFSEKDKHKHMPNVNSSKTLSEAVTSTSKAVLGKNIIPLGNKFNPGISKSITKNEVFILPVTPIESVEVKCTENESIISNQVMQLKDIFTDADPKYLLKWCRTIKGDQEKLQQLVDEMLDKRDYPKCKNENELITNPNMNETNKERCEKNLRNAHTPQPNISNSNSSQSLRVRKTQNDPPGLEKMKHIIFVDLDNWHNFFQKLMRPLPDFTFVWGFHGGASQWREPIRCQNFNRCKAKKQFYLQEKCSNRKDAADFAICLKVGRMDVRLAEEIAFTVLSGDKGFFEIERQMMESDRRVVVINPHHKAPDELQLLLESVGDA</sequence>
<proteinExistence type="predicted"/>
<dbReference type="AlphaFoldDB" id="A0AAV2RSL4"/>
<evidence type="ECO:0000313" key="3">
    <source>
        <dbReference type="EMBL" id="CAL4136278.1"/>
    </source>
</evidence>
<keyword evidence="4" id="KW-1185">Reference proteome</keyword>
<evidence type="ECO:0000256" key="1">
    <source>
        <dbReference type="SAM" id="MobiDB-lite"/>
    </source>
</evidence>
<name>A0AAV2RSL4_MEGNR</name>
<accession>A0AAV2RSL4</accession>
<evidence type="ECO:0000259" key="2">
    <source>
        <dbReference type="Pfam" id="PF18479"/>
    </source>
</evidence>
<dbReference type="InterPro" id="IPR041192">
    <property type="entry name" value="PIN_11"/>
</dbReference>
<feature type="compositionally biased region" description="Low complexity" evidence="1">
    <location>
        <begin position="744"/>
        <end position="756"/>
    </location>
</feature>
<comment type="caution">
    <text evidence="3">The sequence shown here is derived from an EMBL/GenBank/DDBJ whole genome shotgun (WGS) entry which is preliminary data.</text>
</comment>
<feature type="domain" description="ZNF451 PIN-like" evidence="2">
    <location>
        <begin position="772"/>
        <end position="887"/>
    </location>
</feature>